<reference evidence="2" key="1">
    <citation type="submission" date="2020-02" db="EMBL/GenBank/DDBJ databases">
        <authorList>
            <person name="Meier V. D."/>
        </authorList>
    </citation>
    <scope>NUCLEOTIDE SEQUENCE</scope>
    <source>
        <strain evidence="2">AVDCRST_MAG79</strain>
    </source>
</reference>
<evidence type="ECO:0000313" key="2">
    <source>
        <dbReference type="EMBL" id="CAA9545324.1"/>
    </source>
</evidence>
<name>A0A6J4UD76_9ACTN</name>
<feature type="non-terminal residue" evidence="2">
    <location>
        <position position="28"/>
    </location>
</feature>
<feature type="compositionally biased region" description="Basic residues" evidence="1">
    <location>
        <begin position="13"/>
        <end position="28"/>
    </location>
</feature>
<dbReference type="EMBL" id="CADCWC010000336">
    <property type="protein sequence ID" value="CAA9545324.1"/>
    <property type="molecule type" value="Genomic_DNA"/>
</dbReference>
<evidence type="ECO:0000256" key="1">
    <source>
        <dbReference type="SAM" id="MobiDB-lite"/>
    </source>
</evidence>
<feature type="region of interest" description="Disordered" evidence="1">
    <location>
        <begin position="1"/>
        <end position="28"/>
    </location>
</feature>
<gene>
    <name evidence="2" type="ORF">AVDCRST_MAG79-2236</name>
</gene>
<accession>A0A6J4UD76</accession>
<feature type="non-terminal residue" evidence="2">
    <location>
        <position position="1"/>
    </location>
</feature>
<protein>
    <submittedName>
        <fullName evidence="2">Uncharacterized protein</fullName>
    </submittedName>
</protein>
<sequence>ADLHDAAGCLGRAVRHRGRRAARRPHPP</sequence>
<dbReference type="AlphaFoldDB" id="A0A6J4UD76"/>
<organism evidence="2">
    <name type="scientific">uncultured Thermoleophilia bacterium</name>
    <dbReference type="NCBI Taxonomy" id="1497501"/>
    <lineage>
        <taxon>Bacteria</taxon>
        <taxon>Bacillati</taxon>
        <taxon>Actinomycetota</taxon>
        <taxon>Thermoleophilia</taxon>
        <taxon>environmental samples</taxon>
    </lineage>
</organism>
<proteinExistence type="predicted"/>